<dbReference type="SUPFAM" id="SSF140453">
    <property type="entry name" value="EsxAB dimer-like"/>
    <property type="match status" value="1"/>
</dbReference>
<sequence length="102" mass="10516">MTLNVDPGRVLQAASALEGIGNDVVASLSKYVTMNQSLNGTGFSGIAAVMSVNTSTDVAHTGTQVHTRFQATIDQMRKGVAQYTQVNQDNASALGSVGTTAV</sequence>
<organism evidence="1 2">
    <name type="scientific">Mycolicibacterium septicum DSM 44393</name>
    <dbReference type="NCBI Taxonomy" id="1341646"/>
    <lineage>
        <taxon>Bacteria</taxon>
        <taxon>Bacillati</taxon>
        <taxon>Actinomycetota</taxon>
        <taxon>Actinomycetes</taxon>
        <taxon>Mycobacteriales</taxon>
        <taxon>Mycobacteriaceae</taxon>
        <taxon>Mycolicibacterium</taxon>
    </lineage>
</organism>
<proteinExistence type="predicted"/>
<dbReference type="InterPro" id="IPR036689">
    <property type="entry name" value="ESAT-6-like_sf"/>
</dbReference>
<dbReference type="Proteomes" id="UP000518188">
    <property type="component" value="Unassembled WGS sequence"/>
</dbReference>
<dbReference type="RefSeq" id="WP_065053957.1">
    <property type="nucleotide sequence ID" value="NZ_HG322954.1"/>
</dbReference>
<dbReference type="Gene3D" id="1.10.287.1060">
    <property type="entry name" value="ESAT-6-like"/>
    <property type="match status" value="1"/>
</dbReference>
<dbReference type="EMBL" id="JAAXPJ010000015">
    <property type="protein sequence ID" value="NKZ15005.1"/>
    <property type="molecule type" value="Genomic_DNA"/>
</dbReference>
<evidence type="ECO:0000313" key="2">
    <source>
        <dbReference type="Proteomes" id="UP000518188"/>
    </source>
</evidence>
<comment type="caution">
    <text evidence="1">The sequence shown here is derived from an EMBL/GenBank/DDBJ whole genome shotgun (WGS) entry which is preliminary data.</text>
</comment>
<reference evidence="1 2" key="1">
    <citation type="submission" date="2020-04" db="EMBL/GenBank/DDBJ databases">
        <title>MicrobeNet Type strains.</title>
        <authorList>
            <person name="Nicholson A.C."/>
        </authorList>
    </citation>
    <scope>NUCLEOTIDE SEQUENCE [LARGE SCALE GENOMIC DNA]</scope>
    <source>
        <strain evidence="1 2">ATCC 700731</strain>
    </source>
</reference>
<gene>
    <name evidence="1" type="ORF">HGA11_28945</name>
</gene>
<protein>
    <submittedName>
        <fullName evidence="1">Uncharacterized protein</fullName>
    </submittedName>
</protein>
<evidence type="ECO:0000313" key="1">
    <source>
        <dbReference type="EMBL" id="NKZ15005.1"/>
    </source>
</evidence>
<dbReference type="AlphaFoldDB" id="A0A7X6MU78"/>
<accession>A0A7X6MU78</accession>
<name>A0A7X6MU78_9MYCO</name>